<dbReference type="InterPro" id="IPR006555">
    <property type="entry name" value="ATP-dep_Helicase_C"/>
</dbReference>
<evidence type="ECO:0000256" key="3">
    <source>
        <dbReference type="ARBA" id="ARBA00022741"/>
    </source>
</evidence>
<gene>
    <name evidence="15" type="ORF">ACFSF0_19540</name>
</gene>
<evidence type="ECO:0000313" key="16">
    <source>
        <dbReference type="Proteomes" id="UP001597304"/>
    </source>
</evidence>
<keyword evidence="2" id="KW-0479">Metal-binding</keyword>
<evidence type="ECO:0000256" key="8">
    <source>
        <dbReference type="ARBA" id="ARBA00023004"/>
    </source>
</evidence>
<evidence type="ECO:0000256" key="6">
    <source>
        <dbReference type="ARBA" id="ARBA00022806"/>
    </source>
</evidence>
<keyword evidence="3" id="KW-0547">Nucleotide-binding</keyword>
<name>A0ABW4L2C9_9BURK</name>
<keyword evidence="4" id="KW-0227">DNA damage</keyword>
<keyword evidence="8" id="KW-0408">Iron</keyword>
<dbReference type="GO" id="GO:0004386">
    <property type="term" value="F:helicase activity"/>
    <property type="evidence" value="ECO:0007669"/>
    <property type="project" value="UniProtKB-KW"/>
</dbReference>
<dbReference type="InterPro" id="IPR014013">
    <property type="entry name" value="Helic_SF1/SF2_ATP-bd_DinG/Rad3"/>
</dbReference>
<dbReference type="InterPro" id="IPR006554">
    <property type="entry name" value="Helicase-like_DEXD_c2"/>
</dbReference>
<reference evidence="16" key="1">
    <citation type="journal article" date="2019" name="Int. J. Syst. Evol. Microbiol.">
        <title>The Global Catalogue of Microorganisms (GCM) 10K type strain sequencing project: providing services to taxonomists for standard genome sequencing and annotation.</title>
        <authorList>
            <consortium name="The Broad Institute Genomics Platform"/>
            <consortium name="The Broad Institute Genome Sequencing Center for Infectious Disease"/>
            <person name="Wu L."/>
            <person name="Ma J."/>
        </authorList>
    </citation>
    <scope>NUCLEOTIDE SEQUENCE [LARGE SCALE GENOMIC DNA]</scope>
    <source>
        <strain evidence="16">LMG 29247</strain>
    </source>
</reference>
<dbReference type="Pfam" id="PF06733">
    <property type="entry name" value="DEAD_2"/>
    <property type="match status" value="1"/>
</dbReference>
<evidence type="ECO:0000256" key="10">
    <source>
        <dbReference type="ARBA" id="ARBA00023125"/>
    </source>
</evidence>
<keyword evidence="1" id="KW-0004">4Fe-4S</keyword>
<dbReference type="RefSeq" id="WP_147914687.1">
    <property type="nucleotide sequence ID" value="NZ_JBHUEJ010000049.1"/>
</dbReference>
<evidence type="ECO:0000256" key="5">
    <source>
        <dbReference type="ARBA" id="ARBA00022801"/>
    </source>
</evidence>
<dbReference type="Gene3D" id="1.10.30.20">
    <property type="entry name" value="Bacterial XPD DNA helicase, FeS cluster domain"/>
    <property type="match status" value="1"/>
</dbReference>
<keyword evidence="11" id="KW-0234">DNA repair</keyword>
<dbReference type="InterPro" id="IPR027417">
    <property type="entry name" value="P-loop_NTPase"/>
</dbReference>
<dbReference type="SUPFAM" id="SSF52540">
    <property type="entry name" value="P-loop containing nucleoside triphosphate hydrolases"/>
    <property type="match status" value="2"/>
</dbReference>
<keyword evidence="10" id="KW-0238">DNA-binding</keyword>
<feature type="domain" description="Helicase ATP-binding" evidence="14">
    <location>
        <begin position="170"/>
        <end position="433"/>
    </location>
</feature>
<dbReference type="Gene3D" id="1.10.275.40">
    <property type="match status" value="1"/>
</dbReference>
<dbReference type="InterPro" id="IPR042493">
    <property type="entry name" value="XPD_DNA_FeS"/>
</dbReference>
<evidence type="ECO:0000256" key="13">
    <source>
        <dbReference type="ARBA" id="ARBA00038058"/>
    </source>
</evidence>
<sequence>MKISVKALCAFGARSGDLDHRFTPAPTALDGVRGHQIIAARRDADHASEVALTGHYGDLIIRGRADGVGLSPPCVEEVKTHRGPIQQIPPNQTSMHWAQAKVYAHLLCSQHVLSAADVRLLYFDPFRDRETPLTQHCSADNLRREFEALCARFMNWAKQEAAHRTALLQALHELSFPYAMRAGQRELARQVFMAARRRMVLLAQAPTGIGKTLGTLFPMLKAMAEEHVDRIFYLTQKTTGRALALDALDRLKSNQPGLPLRVVELVARETACVHPESACHGESCPRAKGFYDRLPAARQQAVQQARTVTLRGSAVAHIAEIHNICPYYLTQELVRWADVVVADVNHWFDSSAVLYALTQSEDWRVGLLVDEAHNLVDRARGMYSASLSSRDLQAFRGQVPPPLKAAVTRLRQRWNVLQERHSIGFTEIEPDACFSEALQQFTSRVTDYLAEHADQVSQAVFDLYFPALQLTRLAETFGDHSLCYINRQGGALTKVATGELAIRNVVPAPYTTPRLAAAATVVLFSATLQPQAYYADLLGLPSNHVWLDVPSPFDPQQLHIRLVSVSTRWGDRANSVEPITEVIARQYDERQGNYLAFFSSFHYLGQVVEHLRRMRPDLPIWVQEPGMTEAARRAFIDRFEPQGRGVGFGVLGGAFAEAMDLPGSRLIGAFIATLGLPPAEPLQQAMQGRIDARWPGRGYDYMSLVPGVRKVVQAAGRVIRGEFDEGVLYLIDDRFKSVAARGLLPAWWRTSGSNR</sequence>
<keyword evidence="9" id="KW-0411">Iron-sulfur</keyword>
<comment type="similarity">
    <text evidence="13">Belongs to the helicase family. DinG subfamily.</text>
</comment>
<protein>
    <submittedName>
        <fullName evidence="15">Helicase C-terminal domain-containing protein</fullName>
    </submittedName>
</protein>
<evidence type="ECO:0000256" key="9">
    <source>
        <dbReference type="ARBA" id="ARBA00023014"/>
    </source>
</evidence>
<dbReference type="Pfam" id="PF13307">
    <property type="entry name" value="Helicase_C_2"/>
    <property type="match status" value="1"/>
</dbReference>
<evidence type="ECO:0000256" key="1">
    <source>
        <dbReference type="ARBA" id="ARBA00022485"/>
    </source>
</evidence>
<evidence type="ECO:0000256" key="4">
    <source>
        <dbReference type="ARBA" id="ARBA00022763"/>
    </source>
</evidence>
<evidence type="ECO:0000256" key="7">
    <source>
        <dbReference type="ARBA" id="ARBA00022840"/>
    </source>
</evidence>
<dbReference type="SMART" id="SM00491">
    <property type="entry name" value="HELICc2"/>
    <property type="match status" value="1"/>
</dbReference>
<evidence type="ECO:0000256" key="12">
    <source>
        <dbReference type="ARBA" id="ARBA00023235"/>
    </source>
</evidence>
<dbReference type="PROSITE" id="PS51193">
    <property type="entry name" value="HELICASE_ATP_BIND_2"/>
    <property type="match status" value="1"/>
</dbReference>
<evidence type="ECO:0000259" key="14">
    <source>
        <dbReference type="PROSITE" id="PS51193"/>
    </source>
</evidence>
<dbReference type="InterPro" id="IPR010614">
    <property type="entry name" value="RAD3-like_helicase_DEAD"/>
</dbReference>
<dbReference type="PANTHER" id="PTHR11472:SF34">
    <property type="entry name" value="REGULATOR OF TELOMERE ELONGATION HELICASE 1"/>
    <property type="match status" value="1"/>
</dbReference>
<evidence type="ECO:0000313" key="15">
    <source>
        <dbReference type="EMBL" id="MFD1712795.1"/>
    </source>
</evidence>
<evidence type="ECO:0000256" key="11">
    <source>
        <dbReference type="ARBA" id="ARBA00023204"/>
    </source>
</evidence>
<dbReference type="Gene3D" id="3.40.50.300">
    <property type="entry name" value="P-loop containing nucleotide triphosphate hydrolases"/>
    <property type="match status" value="2"/>
</dbReference>
<dbReference type="Proteomes" id="UP001597304">
    <property type="component" value="Unassembled WGS sequence"/>
</dbReference>
<accession>A0ABW4L2C9</accession>
<keyword evidence="5" id="KW-0378">Hydrolase</keyword>
<organism evidence="15 16">
    <name type="scientific">Ottowia flava</name>
    <dbReference type="NCBI Taxonomy" id="2675430"/>
    <lineage>
        <taxon>Bacteria</taxon>
        <taxon>Pseudomonadati</taxon>
        <taxon>Pseudomonadota</taxon>
        <taxon>Betaproteobacteria</taxon>
        <taxon>Burkholderiales</taxon>
        <taxon>Comamonadaceae</taxon>
        <taxon>Ottowia</taxon>
    </lineage>
</organism>
<dbReference type="InterPro" id="IPR045028">
    <property type="entry name" value="DinG/Rad3-like"/>
</dbReference>
<keyword evidence="7" id="KW-0067">ATP-binding</keyword>
<keyword evidence="6 15" id="KW-0347">Helicase</keyword>
<dbReference type="PANTHER" id="PTHR11472">
    <property type="entry name" value="DNA REPAIR DEAD HELICASE RAD3/XP-D SUBFAMILY MEMBER"/>
    <property type="match status" value="1"/>
</dbReference>
<proteinExistence type="inferred from homology"/>
<comment type="caution">
    <text evidence="15">The sequence shown here is derived from an EMBL/GenBank/DDBJ whole genome shotgun (WGS) entry which is preliminary data.</text>
</comment>
<evidence type="ECO:0000256" key="2">
    <source>
        <dbReference type="ARBA" id="ARBA00022723"/>
    </source>
</evidence>
<dbReference type="SMART" id="SM00488">
    <property type="entry name" value="DEXDc2"/>
    <property type="match status" value="1"/>
</dbReference>
<keyword evidence="16" id="KW-1185">Reference proteome</keyword>
<keyword evidence="12" id="KW-0413">Isomerase</keyword>
<dbReference type="EMBL" id="JBHUEJ010000049">
    <property type="protein sequence ID" value="MFD1712795.1"/>
    <property type="molecule type" value="Genomic_DNA"/>
</dbReference>